<dbReference type="Gene3D" id="3.30.450.20">
    <property type="entry name" value="PAS domain"/>
    <property type="match status" value="1"/>
</dbReference>
<dbReference type="CDD" id="cd00075">
    <property type="entry name" value="HATPase"/>
    <property type="match status" value="1"/>
</dbReference>
<keyword evidence="8" id="KW-0472">Membrane</keyword>
<evidence type="ECO:0000256" key="3">
    <source>
        <dbReference type="ARBA" id="ARBA00012438"/>
    </source>
</evidence>
<comment type="catalytic activity">
    <reaction evidence="1">
        <text>ATP + protein L-histidine = ADP + protein N-phospho-L-histidine.</text>
        <dbReference type="EC" id="2.7.13.3"/>
    </reaction>
</comment>
<dbReference type="GO" id="GO:0005886">
    <property type="term" value="C:plasma membrane"/>
    <property type="evidence" value="ECO:0007669"/>
    <property type="project" value="UniProtKB-SubCell"/>
</dbReference>
<dbReference type="SMART" id="SM00387">
    <property type="entry name" value="HATPase_c"/>
    <property type="match status" value="1"/>
</dbReference>
<accession>A0A5J5KYV2</accession>
<dbReference type="Pfam" id="PF00512">
    <property type="entry name" value="HisKA"/>
    <property type="match status" value="1"/>
</dbReference>
<evidence type="ECO:0000256" key="8">
    <source>
        <dbReference type="SAM" id="Phobius"/>
    </source>
</evidence>
<keyword evidence="7" id="KW-0902">Two-component regulatory system</keyword>
<evidence type="ECO:0000259" key="9">
    <source>
        <dbReference type="PROSITE" id="PS50109"/>
    </source>
</evidence>
<feature type="transmembrane region" description="Helical" evidence="8">
    <location>
        <begin position="66"/>
        <end position="92"/>
    </location>
</feature>
<proteinExistence type="predicted"/>
<sequence>MSRALNPLSGPTNQFNVFVFVSYRPYASGGPMKDTLLRLFPALIGAGRQLHSLDEGQRAVANQRPFLIAVAFACVIALLVSPGVFSEGLFLLGLTLAMLSRLPGAVLSWQTFGPLLYWLIPLLQFAAIAALRAGGGDVLLGLSMIAVFPVIWLAWFARHPAAVHAVNFAASLVIVWLPIFLDQDRLTVQTLAAPLLIPVLLWVVGMFTVNVSQSIDAQQDELRIKDEELREAVAKSEEHAQLLDAVIETVPVGVVVVDAEGNDKLMNSHQRKLHELAIPEDVPDPREDQLLIFGRDKTTAVPAPERPVRRAIDGSSFTHQLIWMGDHHRRRALSASASGMKDSADAPAGSVIVFNDVTELVEALEAKDGFLHSVTHELRTPLTSILGYIDLALEETESMPSSETLNDSLRVAERNAIRLLALVSDLLATASGPTIEVRTADLAVVIRSSLDLARPQAEAAGITLVDGAPQALWGVFDPDRMHQVLDNLISNAIKYSSAGDSITVEAEEEGGSLNVRVVDTGRGITEEEQIQIFDKFFRSSNVRESTIPGLGLGLAIAKGVVEAHHGAISVDSAPGQGTTFIVTVPASAGA</sequence>
<dbReference type="InterPro" id="IPR005467">
    <property type="entry name" value="His_kinase_dom"/>
</dbReference>
<dbReference type="AlphaFoldDB" id="A0A5J5KYV2"/>
<dbReference type="Proteomes" id="UP000325957">
    <property type="component" value="Unassembled WGS sequence"/>
</dbReference>
<keyword evidence="11" id="KW-1185">Reference proteome</keyword>
<dbReference type="Gene3D" id="3.30.565.10">
    <property type="entry name" value="Histidine kinase-like ATPase, C-terminal domain"/>
    <property type="match status" value="1"/>
</dbReference>
<dbReference type="PROSITE" id="PS50109">
    <property type="entry name" value="HIS_KIN"/>
    <property type="match status" value="1"/>
</dbReference>
<dbReference type="GO" id="GO:0009927">
    <property type="term" value="F:histidine phosphotransfer kinase activity"/>
    <property type="evidence" value="ECO:0007669"/>
    <property type="project" value="TreeGrafter"/>
</dbReference>
<comment type="subcellular location">
    <subcellularLocation>
        <location evidence="2">Cell membrane</location>
    </subcellularLocation>
</comment>
<dbReference type="InterPro" id="IPR003594">
    <property type="entry name" value="HATPase_dom"/>
</dbReference>
<dbReference type="InterPro" id="IPR036890">
    <property type="entry name" value="HATPase_C_sf"/>
</dbReference>
<dbReference type="InterPro" id="IPR035965">
    <property type="entry name" value="PAS-like_dom_sf"/>
</dbReference>
<gene>
    <name evidence="10" type="ORF">FCK90_06740</name>
</gene>
<evidence type="ECO:0000256" key="7">
    <source>
        <dbReference type="ARBA" id="ARBA00023012"/>
    </source>
</evidence>
<evidence type="ECO:0000256" key="6">
    <source>
        <dbReference type="ARBA" id="ARBA00022777"/>
    </source>
</evidence>
<keyword evidence="5" id="KW-0808">Transferase</keyword>
<evidence type="ECO:0000256" key="4">
    <source>
        <dbReference type="ARBA" id="ARBA00022553"/>
    </source>
</evidence>
<dbReference type="SUPFAM" id="SSF55785">
    <property type="entry name" value="PYP-like sensor domain (PAS domain)"/>
    <property type="match status" value="1"/>
</dbReference>
<dbReference type="FunFam" id="3.30.565.10:FF:000006">
    <property type="entry name" value="Sensor histidine kinase WalK"/>
    <property type="match status" value="1"/>
</dbReference>
<dbReference type="PANTHER" id="PTHR43047:SF72">
    <property type="entry name" value="OSMOSENSING HISTIDINE PROTEIN KINASE SLN1"/>
    <property type="match status" value="1"/>
</dbReference>
<feature type="domain" description="Histidine kinase" evidence="9">
    <location>
        <begin position="373"/>
        <end position="588"/>
    </location>
</feature>
<dbReference type="InterPro" id="IPR003661">
    <property type="entry name" value="HisK_dim/P_dom"/>
</dbReference>
<dbReference type="SUPFAM" id="SSF47384">
    <property type="entry name" value="Homodimeric domain of signal transducing histidine kinase"/>
    <property type="match status" value="1"/>
</dbReference>
<dbReference type="Gene3D" id="1.10.287.130">
    <property type="match status" value="1"/>
</dbReference>
<dbReference type="SUPFAM" id="SSF55874">
    <property type="entry name" value="ATPase domain of HSP90 chaperone/DNA topoisomerase II/histidine kinase"/>
    <property type="match status" value="1"/>
</dbReference>
<organism evidence="10 11">
    <name type="scientific">Kocuria coralli</name>
    <dbReference type="NCBI Taxonomy" id="1461025"/>
    <lineage>
        <taxon>Bacteria</taxon>
        <taxon>Bacillati</taxon>
        <taxon>Actinomycetota</taxon>
        <taxon>Actinomycetes</taxon>
        <taxon>Micrococcales</taxon>
        <taxon>Micrococcaceae</taxon>
        <taxon>Kocuria</taxon>
    </lineage>
</organism>
<reference evidence="10 11" key="1">
    <citation type="submission" date="2019-05" db="EMBL/GenBank/DDBJ databases">
        <title>Kocuria coralli sp. nov., a novel actinobacterium isolated from coral reef seawater.</title>
        <authorList>
            <person name="Li J."/>
        </authorList>
    </citation>
    <scope>NUCLEOTIDE SEQUENCE [LARGE SCALE GENOMIC DNA]</scope>
    <source>
        <strain evidence="10 11">SCSIO 13007</strain>
    </source>
</reference>
<protein>
    <recommendedName>
        <fullName evidence="3">histidine kinase</fullName>
        <ecNumber evidence="3">2.7.13.3</ecNumber>
    </recommendedName>
</protein>
<feature type="transmembrane region" description="Helical" evidence="8">
    <location>
        <begin position="138"/>
        <end position="155"/>
    </location>
</feature>
<evidence type="ECO:0000256" key="2">
    <source>
        <dbReference type="ARBA" id="ARBA00004236"/>
    </source>
</evidence>
<feature type="transmembrane region" description="Helical" evidence="8">
    <location>
        <begin position="191"/>
        <end position="209"/>
    </location>
</feature>
<dbReference type="Pfam" id="PF02518">
    <property type="entry name" value="HATPase_c"/>
    <property type="match status" value="1"/>
</dbReference>
<evidence type="ECO:0000256" key="5">
    <source>
        <dbReference type="ARBA" id="ARBA00022679"/>
    </source>
</evidence>
<dbReference type="EC" id="2.7.13.3" evidence="3"/>
<comment type="caution">
    <text evidence="10">The sequence shown here is derived from an EMBL/GenBank/DDBJ whole genome shotgun (WGS) entry which is preliminary data.</text>
</comment>
<evidence type="ECO:0000256" key="1">
    <source>
        <dbReference type="ARBA" id="ARBA00000085"/>
    </source>
</evidence>
<dbReference type="InterPro" id="IPR036097">
    <property type="entry name" value="HisK_dim/P_sf"/>
</dbReference>
<evidence type="ECO:0000313" key="10">
    <source>
        <dbReference type="EMBL" id="KAA9394510.1"/>
    </source>
</evidence>
<dbReference type="CDD" id="cd00082">
    <property type="entry name" value="HisKA"/>
    <property type="match status" value="1"/>
</dbReference>
<evidence type="ECO:0000313" key="11">
    <source>
        <dbReference type="Proteomes" id="UP000325957"/>
    </source>
</evidence>
<dbReference type="GO" id="GO:0000155">
    <property type="term" value="F:phosphorelay sensor kinase activity"/>
    <property type="evidence" value="ECO:0007669"/>
    <property type="project" value="InterPro"/>
</dbReference>
<dbReference type="OrthoDB" id="9757990at2"/>
<dbReference type="SMART" id="SM00388">
    <property type="entry name" value="HisKA"/>
    <property type="match status" value="1"/>
</dbReference>
<dbReference type="PRINTS" id="PR00344">
    <property type="entry name" value="BCTRLSENSOR"/>
</dbReference>
<dbReference type="PANTHER" id="PTHR43047">
    <property type="entry name" value="TWO-COMPONENT HISTIDINE PROTEIN KINASE"/>
    <property type="match status" value="1"/>
</dbReference>
<feature type="transmembrane region" description="Helical" evidence="8">
    <location>
        <begin position="161"/>
        <end position="179"/>
    </location>
</feature>
<keyword evidence="4" id="KW-0597">Phosphoprotein</keyword>
<keyword evidence="8" id="KW-1133">Transmembrane helix</keyword>
<feature type="transmembrane region" description="Helical" evidence="8">
    <location>
        <begin position="112"/>
        <end position="131"/>
    </location>
</feature>
<name>A0A5J5KYV2_9MICC</name>
<dbReference type="InterPro" id="IPR004358">
    <property type="entry name" value="Sig_transdc_His_kin-like_C"/>
</dbReference>
<dbReference type="EMBL" id="SZWF01000006">
    <property type="protein sequence ID" value="KAA9394510.1"/>
    <property type="molecule type" value="Genomic_DNA"/>
</dbReference>
<keyword evidence="6 10" id="KW-0418">Kinase</keyword>
<keyword evidence="8" id="KW-0812">Transmembrane</keyword>